<keyword evidence="3 7" id="KW-0812">Transmembrane</keyword>
<evidence type="ECO:0000313" key="12">
    <source>
        <dbReference type="WBParaSite" id="DME_0000280701-mRNA-1"/>
    </source>
</evidence>
<feature type="transmembrane region" description="Helical" evidence="7">
    <location>
        <begin position="384"/>
        <end position="401"/>
    </location>
</feature>
<feature type="transmembrane region" description="Helical" evidence="7">
    <location>
        <begin position="217"/>
        <end position="238"/>
    </location>
</feature>
<feature type="transmembrane region" description="Helical" evidence="7">
    <location>
        <begin position="267"/>
        <end position="293"/>
    </location>
</feature>
<dbReference type="PANTHER" id="PTHR12174:SF103">
    <property type="entry name" value="INTRAMEMBRANE PROTEASE (IMPAS) FAMILY"/>
    <property type="match status" value="1"/>
</dbReference>
<evidence type="ECO:0000313" key="10">
    <source>
        <dbReference type="Proteomes" id="UP000038040"/>
    </source>
</evidence>
<feature type="transmembrane region" description="Helical" evidence="7">
    <location>
        <begin position="510"/>
        <end position="533"/>
    </location>
</feature>
<evidence type="ECO:0000256" key="6">
    <source>
        <dbReference type="ARBA" id="ARBA00023136"/>
    </source>
</evidence>
<evidence type="ECO:0000256" key="4">
    <source>
        <dbReference type="ARBA" id="ARBA00022801"/>
    </source>
</evidence>
<keyword evidence="6 7" id="KW-0472">Membrane</keyword>
<dbReference type="GO" id="GO:0005765">
    <property type="term" value="C:lysosomal membrane"/>
    <property type="evidence" value="ECO:0007669"/>
    <property type="project" value="TreeGrafter"/>
</dbReference>
<feature type="transmembrane region" description="Helical" evidence="7">
    <location>
        <begin position="354"/>
        <end position="378"/>
    </location>
</feature>
<dbReference type="GO" id="GO:0098553">
    <property type="term" value="C:lumenal side of endoplasmic reticulum membrane"/>
    <property type="evidence" value="ECO:0007669"/>
    <property type="project" value="TreeGrafter"/>
</dbReference>
<dbReference type="GO" id="GO:0042500">
    <property type="term" value="F:aspartic endopeptidase activity, intramembrane cleaving"/>
    <property type="evidence" value="ECO:0007669"/>
    <property type="project" value="InterPro"/>
</dbReference>
<dbReference type="OrthoDB" id="29661at2759"/>
<comment type="subcellular location">
    <subcellularLocation>
        <location evidence="1">Endomembrane system</location>
        <topology evidence="1">Multi-pass membrane protein</topology>
    </subcellularLocation>
</comment>
<feature type="signal peptide" evidence="8">
    <location>
        <begin position="1"/>
        <end position="26"/>
    </location>
</feature>
<dbReference type="GO" id="GO:0030660">
    <property type="term" value="C:Golgi-associated vesicle membrane"/>
    <property type="evidence" value="ECO:0007669"/>
    <property type="project" value="TreeGrafter"/>
</dbReference>
<dbReference type="Proteomes" id="UP000038040">
    <property type="component" value="Unplaced"/>
</dbReference>
<sequence length="607" mass="69309">MVIVGSVWHMLLLTLFQLIFIVFSEGRKDKTHYESSYVYMLVKNEISGKERQFCVNYQQWRSDFIAESAIQANAVELAWWGGIVGNTNVCASNTSVNYAGKAVALNYRITADDGRCAAPFVISNMSFKGAIQYEVDQLISQEASVALILVDRGRHFVSRWFDYLFAEFYDPDLNTTLPTFFIYKNVFLNDLLGLSTNKTGKDLTIKFYRPLYSIWDWSMLIIWLLAVFCTGVGGFWTGRTIGDEVSQKIHRIDDTQAKKDSYDKETINSFATCVSIALVMLIVIGVLMLGFFFRPVMVFVFNMFLAIIGIFSIHRCFMTVIQRYCKSTLSYGCSLHEMAQTIFRRELLHINEYFLSRSFILSVIVFVLSTFICVSWFIFRRSPYAFILLDFINVNICLYALKGFRFSCLKWLTVLLICMFVYDIFMVFGTPLLTRNGCSVMIEVAAGTDCSKSQGVYPVAPINSDTPEMVMLCHFPMLFQVPHLREPLISCIDLEVEKDFHPVFLGLGDVIVPGYLTSFCFMADLAIGTCYLYGIVSLQHIFPQFIGYGVGLLMTFLALTLMESAQPALIYLIPFSLLPVMVLALIRKEFKILWNGLFEFKNVILFL</sequence>
<dbReference type="InterPro" id="IPR007369">
    <property type="entry name" value="Peptidase_A22B_SPP"/>
</dbReference>
<keyword evidence="11" id="KW-1185">Reference proteome</keyword>
<dbReference type="AlphaFoldDB" id="A0A158Q3P1"/>
<feature type="transmembrane region" description="Helical" evidence="7">
    <location>
        <begin position="299"/>
        <end position="317"/>
    </location>
</feature>
<evidence type="ECO:0000256" key="5">
    <source>
        <dbReference type="ARBA" id="ARBA00022989"/>
    </source>
</evidence>
<dbReference type="PANTHER" id="PTHR12174">
    <property type="entry name" value="SIGNAL PEPTIDE PEPTIDASE"/>
    <property type="match status" value="1"/>
</dbReference>
<gene>
    <name evidence="9" type="ORF">DME_LOCUS36</name>
</gene>
<dbReference type="GO" id="GO:0098554">
    <property type="term" value="C:cytoplasmic side of endoplasmic reticulum membrane"/>
    <property type="evidence" value="ECO:0007669"/>
    <property type="project" value="TreeGrafter"/>
</dbReference>
<evidence type="ECO:0000256" key="3">
    <source>
        <dbReference type="ARBA" id="ARBA00022692"/>
    </source>
</evidence>
<proteinExistence type="inferred from homology"/>
<protein>
    <submittedName>
        <fullName evidence="12">Signal peptide peptidase-like 2B</fullName>
    </submittedName>
</protein>
<keyword evidence="4" id="KW-0378">Hydrolase</keyword>
<dbReference type="EMBL" id="UYYG01000001">
    <property type="protein sequence ID" value="VDN50063.1"/>
    <property type="molecule type" value="Genomic_DNA"/>
</dbReference>
<dbReference type="Pfam" id="PF04258">
    <property type="entry name" value="Peptidase_A22B"/>
    <property type="match status" value="1"/>
</dbReference>
<dbReference type="STRING" id="318479.A0A158Q3P1"/>
<dbReference type="InterPro" id="IPR006639">
    <property type="entry name" value="Preselin/SPP"/>
</dbReference>
<evidence type="ECO:0000256" key="2">
    <source>
        <dbReference type="ARBA" id="ARBA00006859"/>
    </source>
</evidence>
<feature type="transmembrane region" description="Helical" evidence="7">
    <location>
        <begin position="545"/>
        <end position="562"/>
    </location>
</feature>
<name>A0A158Q3P1_DRAME</name>
<feature type="transmembrane region" description="Helical" evidence="7">
    <location>
        <begin position="408"/>
        <end position="428"/>
    </location>
</feature>
<dbReference type="GO" id="GO:0033619">
    <property type="term" value="P:membrane protein proteolysis"/>
    <property type="evidence" value="ECO:0007669"/>
    <property type="project" value="TreeGrafter"/>
</dbReference>
<accession>A0A158Q3P1</accession>
<evidence type="ECO:0000256" key="7">
    <source>
        <dbReference type="SAM" id="Phobius"/>
    </source>
</evidence>
<organism evidence="10 12">
    <name type="scientific">Dracunculus medinensis</name>
    <name type="common">Guinea worm</name>
    <dbReference type="NCBI Taxonomy" id="318479"/>
    <lineage>
        <taxon>Eukaryota</taxon>
        <taxon>Metazoa</taxon>
        <taxon>Ecdysozoa</taxon>
        <taxon>Nematoda</taxon>
        <taxon>Chromadorea</taxon>
        <taxon>Rhabditida</taxon>
        <taxon>Spirurina</taxon>
        <taxon>Dracunculoidea</taxon>
        <taxon>Dracunculidae</taxon>
        <taxon>Dracunculus</taxon>
    </lineage>
</organism>
<reference evidence="12" key="1">
    <citation type="submission" date="2016-04" db="UniProtKB">
        <authorList>
            <consortium name="WormBaseParasite"/>
        </authorList>
    </citation>
    <scope>IDENTIFICATION</scope>
</reference>
<evidence type="ECO:0000256" key="8">
    <source>
        <dbReference type="SAM" id="SignalP"/>
    </source>
</evidence>
<evidence type="ECO:0000256" key="1">
    <source>
        <dbReference type="ARBA" id="ARBA00004127"/>
    </source>
</evidence>
<evidence type="ECO:0000313" key="11">
    <source>
        <dbReference type="Proteomes" id="UP000274756"/>
    </source>
</evidence>
<keyword evidence="5 7" id="KW-1133">Transmembrane helix</keyword>
<dbReference type="SMART" id="SM00730">
    <property type="entry name" value="PSN"/>
    <property type="match status" value="1"/>
</dbReference>
<evidence type="ECO:0000313" key="9">
    <source>
        <dbReference type="EMBL" id="VDN50063.1"/>
    </source>
</evidence>
<keyword evidence="8" id="KW-0732">Signal</keyword>
<comment type="similarity">
    <text evidence="2">Belongs to the peptidase A22B family.</text>
</comment>
<dbReference type="WBParaSite" id="DME_0000280701-mRNA-1">
    <property type="protein sequence ID" value="DME_0000280701-mRNA-1"/>
    <property type="gene ID" value="DME_0000280701"/>
</dbReference>
<feature type="chain" id="PRO_5041047431" evidence="8">
    <location>
        <begin position="27"/>
        <end position="607"/>
    </location>
</feature>
<feature type="transmembrane region" description="Helical" evidence="7">
    <location>
        <begin position="568"/>
        <end position="586"/>
    </location>
</feature>
<dbReference type="Proteomes" id="UP000274756">
    <property type="component" value="Unassembled WGS sequence"/>
</dbReference>
<reference evidence="9 11" key="2">
    <citation type="submission" date="2018-11" db="EMBL/GenBank/DDBJ databases">
        <authorList>
            <consortium name="Pathogen Informatics"/>
        </authorList>
    </citation>
    <scope>NUCLEOTIDE SEQUENCE [LARGE SCALE GENOMIC DNA]</scope>
</reference>